<name>A0A0F9ME05_9ZZZZ</name>
<comment type="caution">
    <text evidence="1">The sequence shown here is derived from an EMBL/GenBank/DDBJ whole genome shotgun (WGS) entry which is preliminary data.</text>
</comment>
<protein>
    <submittedName>
        <fullName evidence="1">Uncharacterized protein</fullName>
    </submittedName>
</protein>
<sequence>MAALDLPLRQLVGSNVLCCVTGFVELEAAIINATDIRHLSTLGDAADDPTMPFPGVVVAMSGSSEASSNFNVQVQKNGTQDTGVTMTVNSAKEYKVFAPDDYVSFDAGDTIGMYCSSDTTSKDFKGALWVVFDMSAVVAV</sequence>
<proteinExistence type="predicted"/>
<evidence type="ECO:0000313" key="1">
    <source>
        <dbReference type="EMBL" id="KKN05595.1"/>
    </source>
</evidence>
<accession>A0A0F9ME05</accession>
<gene>
    <name evidence="1" type="ORF">LCGC14_1085730</name>
</gene>
<reference evidence="1" key="1">
    <citation type="journal article" date="2015" name="Nature">
        <title>Complex archaea that bridge the gap between prokaryotes and eukaryotes.</title>
        <authorList>
            <person name="Spang A."/>
            <person name="Saw J.H."/>
            <person name="Jorgensen S.L."/>
            <person name="Zaremba-Niedzwiedzka K."/>
            <person name="Martijn J."/>
            <person name="Lind A.E."/>
            <person name="van Eijk R."/>
            <person name="Schleper C."/>
            <person name="Guy L."/>
            <person name="Ettema T.J."/>
        </authorList>
    </citation>
    <scope>NUCLEOTIDE SEQUENCE</scope>
</reference>
<organism evidence="1">
    <name type="scientific">marine sediment metagenome</name>
    <dbReference type="NCBI Taxonomy" id="412755"/>
    <lineage>
        <taxon>unclassified sequences</taxon>
        <taxon>metagenomes</taxon>
        <taxon>ecological metagenomes</taxon>
    </lineage>
</organism>
<dbReference type="AlphaFoldDB" id="A0A0F9ME05"/>
<dbReference type="EMBL" id="LAZR01004783">
    <property type="protein sequence ID" value="KKN05595.1"/>
    <property type="molecule type" value="Genomic_DNA"/>
</dbReference>